<dbReference type="InterPro" id="IPR036097">
    <property type="entry name" value="HisK_dim/P_sf"/>
</dbReference>
<sequence length="918" mass="104370">MKAKLFTIKKHREKANEVTNDNTQKLEASLRRLKIIRELQDNFWEVNLSNNTIQLSKHDSTFQFHEDDQLEDLFKWSESIHSADRSNFLNTIKDPKLTKNDKLTLTIRLSTSPNVYKWIMLRGIVSEVDSSNSPSIITGIFSDISDIKKAELDINKSNLRLKTTIARLNNGVLLEDENRKIIITNQKFCDIFHIPVQPELLTGSDCSQSAEQVKHLFTQPEQFAKRIEELLFNKEPVVAEVLEMVDGRILERDFLPVILDNEYIGHLWNYRDITNSELSRKILSANEEKYRSIIDNMKLGLLEVDNEERILNANQCFCDITGYSLDELKGSVASGYLLKEKNIDVMREVNEARKHGISNMYEIQIKDKAGKIKWLLISGAPLYNPEGHQTGSIGIHLDISAQKKLESELREAKLMAEESVKAKEIFLANMSHEIRTPMNAILGMSNLLKKTSLNQEQKNYLKAISTSGENLLVIINDILDLSKIESGKLKTEAVNFNLRESLEQLEKMFMYKAQEKGLLYHICYSLDMPENLIGDPYRINQILINLVGNAIKFTDKGKVTVSVTFYKNNADQYDVKFKVSDTGIGMDDEYKKRLFENFSQEDPGITRKYGGTGLGLAISRRLTELMNGSLEIESTKGEGTSISFTIPLRVGTKKAPETIELQTNEAKKPLAGLKVLLVEDNEFNRLLATTILSNHGASVTEASHGLEATKKAQNDYYDVILMDIQMPVMNGYDASIYIRQNINQKIPIIAQTANAVKGEDKKCLKAGMNDYISKPFEEQKLINKILKVINRSKKMNKVNAYTKIDKEETPYDITILEEMAQGDRAFISKMLQTVVDTVPAEIAKLESAYENKDLKTVKSVAHKIKPSLLNLKITAGSTIREIEIWEDNQDWELLGEKIQSSKITLEAVINRIKEDHLK</sequence>
<keyword evidence="6" id="KW-0808">Transferase</keyword>
<dbReference type="EC" id="2.7.13.3" evidence="3"/>
<evidence type="ECO:0000259" key="16">
    <source>
        <dbReference type="PROSITE" id="PS50109"/>
    </source>
</evidence>
<dbReference type="PROSITE" id="PS50113">
    <property type="entry name" value="PAC"/>
    <property type="match status" value="1"/>
</dbReference>
<keyword evidence="8" id="KW-0547">Nucleotide-binding</keyword>
<dbReference type="InterPro" id="IPR003594">
    <property type="entry name" value="HATPase_dom"/>
</dbReference>
<dbReference type="InterPro" id="IPR001610">
    <property type="entry name" value="PAC"/>
</dbReference>
<keyword evidence="4" id="KW-1003">Cell membrane</keyword>
<dbReference type="Gene3D" id="1.20.120.160">
    <property type="entry name" value="HPT domain"/>
    <property type="match status" value="1"/>
</dbReference>
<proteinExistence type="predicted"/>
<dbReference type="Gene3D" id="3.30.565.10">
    <property type="entry name" value="Histidine kinase-like ATPase, C-terminal domain"/>
    <property type="match status" value="1"/>
</dbReference>
<evidence type="ECO:0000256" key="4">
    <source>
        <dbReference type="ARBA" id="ARBA00022475"/>
    </source>
</evidence>
<evidence type="ECO:0000256" key="6">
    <source>
        <dbReference type="ARBA" id="ARBA00022679"/>
    </source>
</evidence>
<gene>
    <name evidence="20" type="ORF">JL102_11660</name>
</gene>
<evidence type="ECO:0000256" key="9">
    <source>
        <dbReference type="ARBA" id="ARBA00022777"/>
    </source>
</evidence>
<dbReference type="SUPFAM" id="SSF55785">
    <property type="entry name" value="PYP-like sensor domain (PAS domain)"/>
    <property type="match status" value="2"/>
</dbReference>
<dbReference type="InterPro" id="IPR005467">
    <property type="entry name" value="His_kinase_dom"/>
</dbReference>
<feature type="domain" description="Response regulatory" evidence="17">
    <location>
        <begin position="674"/>
        <end position="789"/>
    </location>
</feature>
<accession>A0A937F812</accession>
<dbReference type="PROSITE" id="PS50110">
    <property type="entry name" value="RESPONSE_REGULATORY"/>
    <property type="match status" value="1"/>
</dbReference>
<evidence type="ECO:0000256" key="11">
    <source>
        <dbReference type="ARBA" id="ARBA00022989"/>
    </source>
</evidence>
<dbReference type="FunFam" id="3.30.565.10:FF:000010">
    <property type="entry name" value="Sensor histidine kinase RcsC"/>
    <property type="match status" value="1"/>
</dbReference>
<dbReference type="GO" id="GO:0000155">
    <property type="term" value="F:phosphorelay sensor kinase activity"/>
    <property type="evidence" value="ECO:0007669"/>
    <property type="project" value="InterPro"/>
</dbReference>
<keyword evidence="13" id="KW-0472">Membrane</keyword>
<dbReference type="SMART" id="SM00387">
    <property type="entry name" value="HATPase_c"/>
    <property type="match status" value="1"/>
</dbReference>
<dbReference type="SUPFAM" id="SSF47384">
    <property type="entry name" value="Homodimeric domain of signal transducing histidine kinase"/>
    <property type="match status" value="1"/>
</dbReference>
<dbReference type="InterPro" id="IPR036890">
    <property type="entry name" value="HATPase_C_sf"/>
</dbReference>
<dbReference type="InterPro" id="IPR003661">
    <property type="entry name" value="HisK_dim/P_dom"/>
</dbReference>
<dbReference type="InterPro" id="IPR035965">
    <property type="entry name" value="PAS-like_dom_sf"/>
</dbReference>
<dbReference type="SMART" id="SM00388">
    <property type="entry name" value="HisKA"/>
    <property type="match status" value="1"/>
</dbReference>
<dbReference type="Pfam" id="PF00512">
    <property type="entry name" value="HisKA"/>
    <property type="match status" value="1"/>
</dbReference>
<dbReference type="Gene3D" id="1.10.287.130">
    <property type="match status" value="1"/>
</dbReference>
<keyword evidence="10" id="KW-0067">ATP-binding</keyword>
<dbReference type="SMART" id="SM00091">
    <property type="entry name" value="PAS"/>
    <property type="match status" value="2"/>
</dbReference>
<evidence type="ECO:0000313" key="20">
    <source>
        <dbReference type="EMBL" id="MBL3656791.1"/>
    </source>
</evidence>
<comment type="caution">
    <text evidence="20">The sequence shown here is derived from an EMBL/GenBank/DDBJ whole genome shotgun (WGS) entry which is preliminary data.</text>
</comment>
<keyword evidence="9" id="KW-0418">Kinase</keyword>
<dbReference type="CDD" id="cd17546">
    <property type="entry name" value="REC_hyHK_CKI1_RcsC-like"/>
    <property type="match status" value="1"/>
</dbReference>
<dbReference type="GO" id="GO:0005886">
    <property type="term" value="C:plasma membrane"/>
    <property type="evidence" value="ECO:0007669"/>
    <property type="project" value="UniProtKB-SubCell"/>
</dbReference>
<evidence type="ECO:0000256" key="14">
    <source>
        <dbReference type="ARBA" id="ARBA00023306"/>
    </source>
</evidence>
<dbReference type="SMART" id="SM00448">
    <property type="entry name" value="REC"/>
    <property type="match status" value="1"/>
</dbReference>
<name>A0A937F812_9BACT</name>
<keyword evidence="14" id="KW-0131">Cell cycle</keyword>
<feature type="domain" description="PAS" evidence="18">
    <location>
        <begin position="286"/>
        <end position="330"/>
    </location>
</feature>
<dbReference type="NCBIfam" id="TIGR00229">
    <property type="entry name" value="sensory_box"/>
    <property type="match status" value="1"/>
</dbReference>
<dbReference type="CDD" id="cd16922">
    <property type="entry name" value="HATPase_EvgS-ArcB-TorS-like"/>
    <property type="match status" value="1"/>
</dbReference>
<keyword evidence="11" id="KW-1133">Transmembrane helix</keyword>
<dbReference type="Gene3D" id="3.30.450.20">
    <property type="entry name" value="PAS domain"/>
    <property type="match status" value="3"/>
</dbReference>
<feature type="domain" description="PAC" evidence="19">
    <location>
        <begin position="359"/>
        <end position="411"/>
    </location>
</feature>
<evidence type="ECO:0000256" key="3">
    <source>
        <dbReference type="ARBA" id="ARBA00012438"/>
    </source>
</evidence>
<dbReference type="InterPro" id="IPR004358">
    <property type="entry name" value="Sig_transdc_His_kin-like_C"/>
</dbReference>
<dbReference type="SMART" id="SM00086">
    <property type="entry name" value="PAC"/>
    <property type="match status" value="1"/>
</dbReference>
<dbReference type="EMBL" id="JAESIY010000006">
    <property type="protein sequence ID" value="MBL3656791.1"/>
    <property type="molecule type" value="Genomic_DNA"/>
</dbReference>
<keyword evidence="5 15" id="KW-0597">Phosphoprotein</keyword>
<dbReference type="PROSITE" id="PS50112">
    <property type="entry name" value="PAS"/>
    <property type="match status" value="1"/>
</dbReference>
<comment type="catalytic activity">
    <reaction evidence="1">
        <text>ATP + protein L-histidine = ADP + protein N-phospho-L-histidine.</text>
        <dbReference type="EC" id="2.7.13.3"/>
    </reaction>
</comment>
<evidence type="ECO:0000256" key="15">
    <source>
        <dbReference type="PROSITE-ProRule" id="PRU00169"/>
    </source>
</evidence>
<evidence type="ECO:0000256" key="12">
    <source>
        <dbReference type="ARBA" id="ARBA00023012"/>
    </source>
</evidence>
<dbReference type="PANTHER" id="PTHR45339">
    <property type="entry name" value="HYBRID SIGNAL TRANSDUCTION HISTIDINE KINASE J"/>
    <property type="match status" value="1"/>
</dbReference>
<keyword evidence="7" id="KW-0812">Transmembrane</keyword>
<evidence type="ECO:0000256" key="13">
    <source>
        <dbReference type="ARBA" id="ARBA00023136"/>
    </source>
</evidence>
<protein>
    <recommendedName>
        <fullName evidence="3">histidine kinase</fullName>
        <ecNumber evidence="3">2.7.13.3</ecNumber>
    </recommendedName>
</protein>
<dbReference type="PANTHER" id="PTHR45339:SF1">
    <property type="entry name" value="HYBRID SIGNAL TRANSDUCTION HISTIDINE KINASE J"/>
    <property type="match status" value="1"/>
</dbReference>
<evidence type="ECO:0000256" key="7">
    <source>
        <dbReference type="ARBA" id="ARBA00022692"/>
    </source>
</evidence>
<evidence type="ECO:0000256" key="2">
    <source>
        <dbReference type="ARBA" id="ARBA00004651"/>
    </source>
</evidence>
<evidence type="ECO:0000256" key="10">
    <source>
        <dbReference type="ARBA" id="ARBA00022840"/>
    </source>
</evidence>
<dbReference type="GO" id="GO:0006355">
    <property type="term" value="P:regulation of DNA-templated transcription"/>
    <property type="evidence" value="ECO:0007669"/>
    <property type="project" value="InterPro"/>
</dbReference>
<dbReference type="InterPro" id="IPR000700">
    <property type="entry name" value="PAS-assoc_C"/>
</dbReference>
<feature type="domain" description="Histidine kinase" evidence="16">
    <location>
        <begin position="429"/>
        <end position="650"/>
    </location>
</feature>
<dbReference type="AlphaFoldDB" id="A0A937F812"/>
<organism evidence="20 21">
    <name type="scientific">Fulvivirga sediminis</name>
    <dbReference type="NCBI Taxonomy" id="2803949"/>
    <lineage>
        <taxon>Bacteria</taxon>
        <taxon>Pseudomonadati</taxon>
        <taxon>Bacteroidota</taxon>
        <taxon>Cytophagia</taxon>
        <taxon>Cytophagales</taxon>
        <taxon>Fulvivirgaceae</taxon>
        <taxon>Fulvivirga</taxon>
    </lineage>
</organism>
<dbReference type="PROSITE" id="PS50109">
    <property type="entry name" value="HIS_KIN"/>
    <property type="match status" value="1"/>
</dbReference>
<dbReference type="InterPro" id="IPR036641">
    <property type="entry name" value="HPT_dom_sf"/>
</dbReference>
<dbReference type="SUPFAM" id="SSF52172">
    <property type="entry name" value="CheY-like"/>
    <property type="match status" value="1"/>
</dbReference>
<comment type="subcellular location">
    <subcellularLocation>
        <location evidence="2">Cell membrane</location>
        <topology evidence="2">Multi-pass membrane protein</topology>
    </subcellularLocation>
</comment>
<reference evidence="20" key="1">
    <citation type="submission" date="2021-01" db="EMBL/GenBank/DDBJ databases">
        <title>Fulvivirga kasyanovii gen. nov., sp nov., a novel member of the phylum Bacteroidetes isolated from seawater in a mussel farm.</title>
        <authorList>
            <person name="Zhao L.-H."/>
            <person name="Wang Z.-J."/>
        </authorList>
    </citation>
    <scope>NUCLEOTIDE SEQUENCE</scope>
    <source>
        <strain evidence="20">2943</strain>
    </source>
</reference>
<dbReference type="Proteomes" id="UP000659388">
    <property type="component" value="Unassembled WGS sequence"/>
</dbReference>
<dbReference type="GO" id="GO:0005524">
    <property type="term" value="F:ATP binding"/>
    <property type="evidence" value="ECO:0007669"/>
    <property type="project" value="UniProtKB-KW"/>
</dbReference>
<evidence type="ECO:0000259" key="17">
    <source>
        <dbReference type="PROSITE" id="PS50110"/>
    </source>
</evidence>
<dbReference type="CDD" id="cd00082">
    <property type="entry name" value="HisKA"/>
    <property type="match status" value="1"/>
</dbReference>
<evidence type="ECO:0000313" key="21">
    <source>
        <dbReference type="Proteomes" id="UP000659388"/>
    </source>
</evidence>
<dbReference type="Gene3D" id="3.40.50.2300">
    <property type="match status" value="1"/>
</dbReference>
<dbReference type="PRINTS" id="PR00344">
    <property type="entry name" value="BCTRLSENSOR"/>
</dbReference>
<evidence type="ECO:0000259" key="18">
    <source>
        <dbReference type="PROSITE" id="PS50112"/>
    </source>
</evidence>
<dbReference type="InterPro" id="IPR000014">
    <property type="entry name" value="PAS"/>
</dbReference>
<dbReference type="InterPro" id="IPR011006">
    <property type="entry name" value="CheY-like_superfamily"/>
</dbReference>
<dbReference type="CDD" id="cd00130">
    <property type="entry name" value="PAS"/>
    <property type="match status" value="1"/>
</dbReference>
<evidence type="ECO:0000256" key="5">
    <source>
        <dbReference type="ARBA" id="ARBA00022553"/>
    </source>
</evidence>
<dbReference type="SUPFAM" id="SSF55874">
    <property type="entry name" value="ATPase domain of HSP90 chaperone/DNA topoisomerase II/histidine kinase"/>
    <property type="match status" value="1"/>
</dbReference>
<keyword evidence="21" id="KW-1185">Reference proteome</keyword>
<keyword evidence="12" id="KW-0902">Two-component regulatory system</keyword>
<dbReference type="InterPro" id="IPR001789">
    <property type="entry name" value="Sig_transdc_resp-reg_receiver"/>
</dbReference>
<evidence type="ECO:0000256" key="1">
    <source>
        <dbReference type="ARBA" id="ARBA00000085"/>
    </source>
</evidence>
<dbReference type="RefSeq" id="WP_202244589.1">
    <property type="nucleotide sequence ID" value="NZ_JAESIY010000006.1"/>
</dbReference>
<dbReference type="Pfam" id="PF00072">
    <property type="entry name" value="Response_reg"/>
    <property type="match status" value="1"/>
</dbReference>
<dbReference type="SUPFAM" id="SSF47226">
    <property type="entry name" value="Histidine-containing phosphotransfer domain, HPT domain"/>
    <property type="match status" value="1"/>
</dbReference>
<feature type="modified residue" description="4-aspartylphosphate" evidence="15">
    <location>
        <position position="723"/>
    </location>
</feature>
<dbReference type="InterPro" id="IPR013767">
    <property type="entry name" value="PAS_fold"/>
</dbReference>
<evidence type="ECO:0000259" key="19">
    <source>
        <dbReference type="PROSITE" id="PS50113"/>
    </source>
</evidence>
<dbReference type="FunFam" id="1.10.287.130:FF:000038">
    <property type="entry name" value="Sensory transduction histidine kinase"/>
    <property type="match status" value="1"/>
</dbReference>
<dbReference type="Pfam" id="PF00989">
    <property type="entry name" value="PAS"/>
    <property type="match status" value="1"/>
</dbReference>
<dbReference type="Pfam" id="PF02518">
    <property type="entry name" value="HATPase_c"/>
    <property type="match status" value="1"/>
</dbReference>
<evidence type="ECO:0000256" key="8">
    <source>
        <dbReference type="ARBA" id="ARBA00022741"/>
    </source>
</evidence>
<dbReference type="Pfam" id="PF13426">
    <property type="entry name" value="PAS_9"/>
    <property type="match status" value="1"/>
</dbReference>